<feature type="transmembrane region" description="Helical" evidence="5">
    <location>
        <begin position="115"/>
        <end position="132"/>
    </location>
</feature>
<feature type="transmembrane region" description="Helical" evidence="5">
    <location>
        <begin position="267"/>
        <end position="285"/>
    </location>
</feature>
<sequence>MPFADLLQALAVVLVWGVNFVVIKWGVADVPPLLLGAMRFTLAAFPALLFIRKPALPWRWLAAYGLTMGVGQFSLLFTAIKLGMPPGLASVVLQSQAFFTLLIAAAWLGERWQPAQLLGLLCALAGLVLIGIGKGGTLGLIGFALTIAAALSWATSNVVVRAIGRAGYRPDPLALVVWASLIPPLPFLGLSLTFDGADKIAYTLTHLTGAAVFATCYLAFVATLLGYALWSRLLTRHPAGKVAPFSLLVPVVGLATAWLVLDERLNGWQAAGSLMLMAGLVLNVFGQRWLARLGQPVASRP</sequence>
<dbReference type="Gene3D" id="1.10.3730.20">
    <property type="match status" value="2"/>
</dbReference>
<dbReference type="InterPro" id="IPR037185">
    <property type="entry name" value="EmrE-like"/>
</dbReference>
<reference evidence="7" key="1">
    <citation type="submission" date="2023-06" db="EMBL/GenBank/DDBJ databases">
        <authorList>
            <person name="Zhang S."/>
        </authorList>
    </citation>
    <scope>NUCLEOTIDE SEQUENCE</scope>
    <source>
        <strain evidence="7">SG2303</strain>
    </source>
</reference>
<dbReference type="Pfam" id="PF00892">
    <property type="entry name" value="EamA"/>
    <property type="match status" value="2"/>
</dbReference>
<feature type="transmembrane region" description="Helical" evidence="5">
    <location>
        <begin position="7"/>
        <end position="27"/>
    </location>
</feature>
<dbReference type="Proteomes" id="UP001168540">
    <property type="component" value="Unassembled WGS sequence"/>
</dbReference>
<evidence type="ECO:0000256" key="2">
    <source>
        <dbReference type="ARBA" id="ARBA00022692"/>
    </source>
</evidence>
<feature type="transmembrane region" description="Helical" evidence="5">
    <location>
        <begin position="242"/>
        <end position="261"/>
    </location>
</feature>
<feature type="transmembrane region" description="Helical" evidence="5">
    <location>
        <begin position="172"/>
        <end position="194"/>
    </location>
</feature>
<name>A0ABT7XUM4_9NEIS</name>
<evidence type="ECO:0000256" key="4">
    <source>
        <dbReference type="ARBA" id="ARBA00023136"/>
    </source>
</evidence>
<keyword evidence="8" id="KW-1185">Reference proteome</keyword>
<feature type="transmembrane region" description="Helical" evidence="5">
    <location>
        <begin position="138"/>
        <end position="160"/>
    </location>
</feature>
<evidence type="ECO:0000313" key="7">
    <source>
        <dbReference type="EMBL" id="MDN0077473.1"/>
    </source>
</evidence>
<dbReference type="EMBL" id="JAUEDK010000070">
    <property type="protein sequence ID" value="MDN0077473.1"/>
    <property type="molecule type" value="Genomic_DNA"/>
</dbReference>
<evidence type="ECO:0000259" key="6">
    <source>
        <dbReference type="Pfam" id="PF00892"/>
    </source>
</evidence>
<gene>
    <name evidence="7" type="ORF">QU481_21860</name>
</gene>
<protein>
    <submittedName>
        <fullName evidence="7">EamA family transporter</fullName>
    </submittedName>
</protein>
<feature type="transmembrane region" description="Helical" evidence="5">
    <location>
        <begin position="206"/>
        <end position="230"/>
    </location>
</feature>
<dbReference type="PANTHER" id="PTHR32322">
    <property type="entry name" value="INNER MEMBRANE TRANSPORTER"/>
    <property type="match status" value="1"/>
</dbReference>
<organism evidence="7 8">
    <name type="scientific">Crenobacter oryzisoli</name>
    <dbReference type="NCBI Taxonomy" id="3056844"/>
    <lineage>
        <taxon>Bacteria</taxon>
        <taxon>Pseudomonadati</taxon>
        <taxon>Pseudomonadota</taxon>
        <taxon>Betaproteobacteria</taxon>
        <taxon>Neisseriales</taxon>
        <taxon>Neisseriaceae</taxon>
        <taxon>Crenobacter</taxon>
    </lineage>
</organism>
<dbReference type="PANTHER" id="PTHR32322:SF9">
    <property type="entry name" value="AMINO-ACID METABOLITE EFFLUX PUMP-RELATED"/>
    <property type="match status" value="1"/>
</dbReference>
<feature type="domain" description="EamA" evidence="6">
    <location>
        <begin position="141"/>
        <end position="284"/>
    </location>
</feature>
<dbReference type="SUPFAM" id="SSF103481">
    <property type="entry name" value="Multidrug resistance efflux transporter EmrE"/>
    <property type="match status" value="2"/>
</dbReference>
<proteinExistence type="predicted"/>
<evidence type="ECO:0000256" key="1">
    <source>
        <dbReference type="ARBA" id="ARBA00004141"/>
    </source>
</evidence>
<evidence type="ECO:0000313" key="8">
    <source>
        <dbReference type="Proteomes" id="UP001168540"/>
    </source>
</evidence>
<comment type="caution">
    <text evidence="7">The sequence shown here is derived from an EMBL/GenBank/DDBJ whole genome shotgun (WGS) entry which is preliminary data.</text>
</comment>
<accession>A0ABT7XUM4</accession>
<feature type="transmembrane region" description="Helical" evidence="5">
    <location>
        <begin position="63"/>
        <end position="82"/>
    </location>
</feature>
<keyword evidence="3 5" id="KW-1133">Transmembrane helix</keyword>
<dbReference type="InterPro" id="IPR000620">
    <property type="entry name" value="EamA_dom"/>
</dbReference>
<dbReference type="RefSeq" id="WP_289832109.1">
    <property type="nucleotide sequence ID" value="NZ_JAUEDK010000070.1"/>
</dbReference>
<evidence type="ECO:0000256" key="3">
    <source>
        <dbReference type="ARBA" id="ARBA00022989"/>
    </source>
</evidence>
<comment type="subcellular location">
    <subcellularLocation>
        <location evidence="1">Membrane</location>
        <topology evidence="1">Multi-pass membrane protein</topology>
    </subcellularLocation>
</comment>
<feature type="transmembrane region" description="Helical" evidence="5">
    <location>
        <begin position="33"/>
        <end position="51"/>
    </location>
</feature>
<dbReference type="InterPro" id="IPR050638">
    <property type="entry name" value="AA-Vitamin_Transporters"/>
</dbReference>
<keyword evidence="4 5" id="KW-0472">Membrane</keyword>
<feature type="transmembrane region" description="Helical" evidence="5">
    <location>
        <begin position="88"/>
        <end position="108"/>
    </location>
</feature>
<evidence type="ECO:0000256" key="5">
    <source>
        <dbReference type="SAM" id="Phobius"/>
    </source>
</evidence>
<keyword evidence="2 5" id="KW-0812">Transmembrane</keyword>
<feature type="domain" description="EamA" evidence="6">
    <location>
        <begin position="7"/>
        <end position="131"/>
    </location>
</feature>